<gene>
    <name evidence="3" type="ORF">NKR19_g7007</name>
</gene>
<dbReference type="EMBL" id="JANBVN010000116">
    <property type="protein sequence ID" value="KAJ9143166.1"/>
    <property type="molecule type" value="Genomic_DNA"/>
</dbReference>
<dbReference type="Proteomes" id="UP001174691">
    <property type="component" value="Unassembled WGS sequence"/>
</dbReference>
<evidence type="ECO:0000313" key="4">
    <source>
        <dbReference type="Proteomes" id="UP001174691"/>
    </source>
</evidence>
<feature type="region of interest" description="Disordered" evidence="1">
    <location>
        <begin position="661"/>
        <end position="680"/>
    </location>
</feature>
<feature type="transmembrane region" description="Helical" evidence="2">
    <location>
        <begin position="38"/>
        <end position="66"/>
    </location>
</feature>
<keyword evidence="4" id="KW-1185">Reference proteome</keyword>
<comment type="caution">
    <text evidence="3">The sequence shown here is derived from an EMBL/GenBank/DDBJ whole genome shotgun (WGS) entry which is preliminary data.</text>
</comment>
<feature type="transmembrane region" description="Helical" evidence="2">
    <location>
        <begin position="114"/>
        <end position="134"/>
    </location>
</feature>
<organism evidence="3 4">
    <name type="scientific">Coniochaeta hoffmannii</name>
    <dbReference type="NCBI Taxonomy" id="91930"/>
    <lineage>
        <taxon>Eukaryota</taxon>
        <taxon>Fungi</taxon>
        <taxon>Dikarya</taxon>
        <taxon>Ascomycota</taxon>
        <taxon>Pezizomycotina</taxon>
        <taxon>Sordariomycetes</taxon>
        <taxon>Sordariomycetidae</taxon>
        <taxon>Coniochaetales</taxon>
        <taxon>Coniochaetaceae</taxon>
        <taxon>Coniochaeta</taxon>
    </lineage>
</organism>
<protein>
    <submittedName>
        <fullName evidence="3">Cytochrome p450 protein</fullName>
    </submittedName>
</protein>
<evidence type="ECO:0000313" key="3">
    <source>
        <dbReference type="EMBL" id="KAJ9143166.1"/>
    </source>
</evidence>
<reference evidence="3" key="1">
    <citation type="submission" date="2022-07" db="EMBL/GenBank/DDBJ databases">
        <title>Fungi with potential for degradation of polypropylene.</title>
        <authorList>
            <person name="Gostincar C."/>
        </authorList>
    </citation>
    <scope>NUCLEOTIDE SEQUENCE</scope>
    <source>
        <strain evidence="3">EXF-13287</strain>
    </source>
</reference>
<keyword evidence="2" id="KW-0472">Membrane</keyword>
<keyword evidence="2" id="KW-1133">Transmembrane helix</keyword>
<dbReference type="AlphaFoldDB" id="A0AA38RD75"/>
<evidence type="ECO:0000256" key="1">
    <source>
        <dbReference type="SAM" id="MobiDB-lite"/>
    </source>
</evidence>
<feature type="transmembrane region" description="Helical" evidence="2">
    <location>
        <begin position="553"/>
        <end position="578"/>
    </location>
</feature>
<evidence type="ECO:0000256" key="2">
    <source>
        <dbReference type="SAM" id="Phobius"/>
    </source>
</evidence>
<sequence>MDSSTSDSNGVHLGIWTNWSRGPVFGATLTLTQSNSNLLIAFVSFFVTYVGTRFWRVGCLVLHFAYSSRAPRDGLYHQRQAILRNSSNAEDGLYTILCLGWVWRRISQKTWFRIIPVLSFTVMCVVGWTLAAGFSSKISTAVGNEVLLVGSNCGALDMELYNDAKDLERFYSPYTARRLQSAGTYAQQCYSGEASDSQYCTTYVKKSINSTVDTDAACPFDESVCQSNDGNIRIDTGYLDSHEHFGVNAPEHQRFQYRRVQQCAPLTAENHTVQRNVSSDRSYTRYMYGRGFVGNWTYQYSNDAVYEVLALNGSGQSFDYDLGARSAYFFNGSYDSGSVMPIPELQRPDSDLSLIFMSANKIAYTAPINDPWFRATTPFPGTGSRPDREKGGLTLYHQDQPASAMACTTQEQFCFKFPEGRRCSPLSGVIDSLAAVTELATSHSQAMLNRYQWAFIVAFRWNDGFLDIVNTMGSASLMAKLRLTSGSAGQIPDDQWKIEVKHWHDISMTRLQAAFVEASKGPSDQNMLPWVRRPNSTEGSTLCNSQKINSTQFASFSVFGLLMTFVLGGLIMLLSYTLEPLIACIWGRGKSRHYSQLEWCLNETLQLQRLAHELRGRAMGARAAEFVPATLSSEELPPLDLPDAGRPEPMGEKHIVRGMTFDSEWSYSPPPSADDKKEKT</sequence>
<keyword evidence="2" id="KW-0812">Transmembrane</keyword>
<proteinExistence type="predicted"/>
<name>A0AA38RD75_9PEZI</name>
<accession>A0AA38RD75</accession>